<keyword evidence="3" id="KW-1185">Reference proteome</keyword>
<feature type="compositionally biased region" description="Low complexity" evidence="1">
    <location>
        <begin position="78"/>
        <end position="92"/>
    </location>
</feature>
<organism evidence="2 3">
    <name type="scientific">Cryptococcus neoformans (strain H99 / ATCC 208821 / CBS 10515 / FGSC 9487)</name>
    <name type="common">Cryptococcus neoformans var. grubii serotype A</name>
    <dbReference type="NCBI Taxonomy" id="235443"/>
    <lineage>
        <taxon>Eukaryota</taxon>
        <taxon>Fungi</taxon>
        <taxon>Dikarya</taxon>
        <taxon>Basidiomycota</taxon>
        <taxon>Agaricomycotina</taxon>
        <taxon>Tremellomycetes</taxon>
        <taxon>Tremellales</taxon>
        <taxon>Cryptococcaceae</taxon>
        <taxon>Cryptococcus</taxon>
        <taxon>Cryptococcus neoformans species complex</taxon>
    </lineage>
</organism>
<protein>
    <submittedName>
        <fullName evidence="2">Uncharacterized protein</fullName>
    </submittedName>
</protein>
<feature type="region of interest" description="Disordered" evidence="1">
    <location>
        <begin position="22"/>
        <end position="99"/>
    </location>
</feature>
<dbReference type="VEuPathDB" id="FungiDB:CNAG_05331"/>
<feature type="compositionally biased region" description="Polar residues" evidence="1">
    <location>
        <begin position="63"/>
        <end position="76"/>
    </location>
</feature>
<gene>
    <name evidence="2" type="ORF">CNAG_05331</name>
</gene>
<evidence type="ECO:0000256" key="1">
    <source>
        <dbReference type="SAM" id="MobiDB-lite"/>
    </source>
</evidence>
<evidence type="ECO:0000313" key="2">
    <source>
        <dbReference type="EMBL" id="AFR94596.1"/>
    </source>
</evidence>
<dbReference type="EMBL" id="CP003823">
    <property type="protein sequence ID" value="AFR94596.1"/>
    <property type="molecule type" value="Genomic_DNA"/>
</dbReference>
<accession>J9VMD0</accession>
<sequence length="208" mass="23080">MSTSRRPQRNSRMEVVVQPPRLIIRRRPRVRAASSESIGEQIEVEPEWCSTPQGDTSDEEWSLGSQTPSPNLSHVSYASVHSQSPEHSSSSHQAEEPHEGFTDINNADLKALLAVSVTPFSVLPETLKMQLINSTSPDVIDVDTWAISMSPRYYERHFCNVLTTATLCSRLTIRPRDSAEYTGWTALAMTGHQPCGADVGDPAKFRSD</sequence>
<evidence type="ECO:0000313" key="3">
    <source>
        <dbReference type="Proteomes" id="UP000010091"/>
    </source>
</evidence>
<dbReference type="GeneID" id="23888654"/>
<proteinExistence type="predicted"/>
<dbReference type="HOGENOM" id="CLU_1320847_0_0_1"/>
<dbReference type="AlphaFoldDB" id="J9VMD0"/>
<dbReference type="Proteomes" id="UP000010091">
    <property type="component" value="Chromosome 4"/>
</dbReference>
<name>J9VMD0_CRYN9</name>
<dbReference type="KEGG" id="cng:CNAG_05331"/>
<dbReference type="RefSeq" id="XP_012048862.1">
    <property type="nucleotide sequence ID" value="XM_012193472.1"/>
</dbReference>
<reference evidence="2 3" key="1">
    <citation type="journal article" date="2014" name="PLoS Genet.">
        <title>Analysis of the genome and transcriptome of Cryptococcus neoformans var. grubii reveals complex RNA expression and microevolution leading to virulence attenuation.</title>
        <authorList>
            <person name="Janbon G."/>
            <person name="Ormerod K.L."/>
            <person name="Paulet D."/>
            <person name="Byrnes E.J.III."/>
            <person name="Yadav V."/>
            <person name="Chatterjee G."/>
            <person name="Mullapudi N."/>
            <person name="Hon C.C."/>
            <person name="Billmyre R.B."/>
            <person name="Brunel F."/>
            <person name="Bahn Y.S."/>
            <person name="Chen W."/>
            <person name="Chen Y."/>
            <person name="Chow E.W."/>
            <person name="Coppee J.Y."/>
            <person name="Floyd-Averette A."/>
            <person name="Gaillardin C."/>
            <person name="Gerik K.J."/>
            <person name="Goldberg J."/>
            <person name="Gonzalez-Hilarion S."/>
            <person name="Gujja S."/>
            <person name="Hamlin J.L."/>
            <person name="Hsueh Y.P."/>
            <person name="Ianiri G."/>
            <person name="Jones S."/>
            <person name="Kodira C.D."/>
            <person name="Kozubowski L."/>
            <person name="Lam W."/>
            <person name="Marra M."/>
            <person name="Mesner L.D."/>
            <person name="Mieczkowski P.A."/>
            <person name="Moyrand F."/>
            <person name="Nielsen K."/>
            <person name="Proux C."/>
            <person name="Rossignol T."/>
            <person name="Schein J.E."/>
            <person name="Sun S."/>
            <person name="Wollschlaeger C."/>
            <person name="Wood I.A."/>
            <person name="Zeng Q."/>
            <person name="Neuveglise C."/>
            <person name="Newlon C.S."/>
            <person name="Perfect J.R."/>
            <person name="Lodge J.K."/>
            <person name="Idnurm A."/>
            <person name="Stajich J.E."/>
            <person name="Kronstad J.W."/>
            <person name="Sanyal K."/>
            <person name="Heitman J."/>
            <person name="Fraser J.A."/>
            <person name="Cuomo C.A."/>
            <person name="Dietrich F.S."/>
        </authorList>
    </citation>
    <scope>NUCLEOTIDE SEQUENCE [LARGE SCALE GENOMIC DNA]</scope>
    <source>
        <strain evidence="3">H99 / ATCC 208821 / CBS 10515 / FGSC 9487</strain>
    </source>
</reference>